<feature type="compositionally biased region" description="Polar residues" evidence="1">
    <location>
        <begin position="55"/>
        <end position="67"/>
    </location>
</feature>
<feature type="region of interest" description="Disordered" evidence="1">
    <location>
        <begin position="1"/>
        <end position="67"/>
    </location>
</feature>
<feature type="compositionally biased region" description="Polar residues" evidence="1">
    <location>
        <begin position="1"/>
        <end position="11"/>
    </location>
</feature>
<protein>
    <submittedName>
        <fullName evidence="2">Uncharacterized protein</fullName>
    </submittedName>
</protein>
<evidence type="ECO:0000313" key="2">
    <source>
        <dbReference type="EMBL" id="KAK3899322.1"/>
    </source>
</evidence>
<comment type="caution">
    <text evidence="2">The sequence shown here is derived from an EMBL/GenBank/DDBJ whole genome shotgun (WGS) entry which is preliminary data.</text>
</comment>
<gene>
    <name evidence="2" type="ORF">C8A05DRAFT_37072</name>
</gene>
<reference evidence="2" key="1">
    <citation type="journal article" date="2023" name="Mol. Phylogenet. Evol.">
        <title>Genome-scale phylogeny and comparative genomics of the fungal order Sordariales.</title>
        <authorList>
            <person name="Hensen N."/>
            <person name="Bonometti L."/>
            <person name="Westerberg I."/>
            <person name="Brannstrom I.O."/>
            <person name="Guillou S."/>
            <person name="Cros-Aarteil S."/>
            <person name="Calhoun S."/>
            <person name="Haridas S."/>
            <person name="Kuo A."/>
            <person name="Mondo S."/>
            <person name="Pangilinan J."/>
            <person name="Riley R."/>
            <person name="LaButti K."/>
            <person name="Andreopoulos B."/>
            <person name="Lipzen A."/>
            <person name="Chen C."/>
            <person name="Yan M."/>
            <person name="Daum C."/>
            <person name="Ng V."/>
            <person name="Clum A."/>
            <person name="Steindorff A."/>
            <person name="Ohm R.A."/>
            <person name="Martin F."/>
            <person name="Silar P."/>
            <person name="Natvig D.O."/>
            <person name="Lalanne C."/>
            <person name="Gautier V."/>
            <person name="Ament-Velasquez S.L."/>
            <person name="Kruys A."/>
            <person name="Hutchinson M.I."/>
            <person name="Powell A.J."/>
            <person name="Barry K."/>
            <person name="Miller A.N."/>
            <person name="Grigoriev I.V."/>
            <person name="Debuchy R."/>
            <person name="Gladieux P."/>
            <person name="Hiltunen Thoren M."/>
            <person name="Johannesson H."/>
        </authorList>
    </citation>
    <scope>NUCLEOTIDE SEQUENCE</scope>
    <source>
        <strain evidence="2">CBS 103.79</strain>
    </source>
</reference>
<accession>A0AAN6MFM2</accession>
<proteinExistence type="predicted"/>
<evidence type="ECO:0000313" key="3">
    <source>
        <dbReference type="Proteomes" id="UP001303889"/>
    </source>
</evidence>
<sequence>MSVRTESTVTPAASLVRPHRLPNPQLGSGGGTISSRSTTLVAAGRTGPPGLLLSETHSQRSATSTATPTYSVDRFLQQDVHDDGTLHGRAATRTANPHPDIYILLYEARAIKAFVDFDEPSGRV</sequence>
<name>A0AAN6MFM2_9PEZI</name>
<dbReference type="EMBL" id="MU855801">
    <property type="protein sequence ID" value="KAK3899322.1"/>
    <property type="molecule type" value="Genomic_DNA"/>
</dbReference>
<dbReference type="AlphaFoldDB" id="A0AAN6MFM2"/>
<keyword evidence="3" id="KW-1185">Reference proteome</keyword>
<organism evidence="2 3">
    <name type="scientific">Staphylotrichum tortipilum</name>
    <dbReference type="NCBI Taxonomy" id="2831512"/>
    <lineage>
        <taxon>Eukaryota</taxon>
        <taxon>Fungi</taxon>
        <taxon>Dikarya</taxon>
        <taxon>Ascomycota</taxon>
        <taxon>Pezizomycotina</taxon>
        <taxon>Sordariomycetes</taxon>
        <taxon>Sordariomycetidae</taxon>
        <taxon>Sordariales</taxon>
        <taxon>Chaetomiaceae</taxon>
        <taxon>Staphylotrichum</taxon>
    </lineage>
</organism>
<reference evidence="2" key="2">
    <citation type="submission" date="2023-05" db="EMBL/GenBank/DDBJ databases">
        <authorList>
            <consortium name="Lawrence Berkeley National Laboratory"/>
            <person name="Steindorff A."/>
            <person name="Hensen N."/>
            <person name="Bonometti L."/>
            <person name="Westerberg I."/>
            <person name="Brannstrom I.O."/>
            <person name="Guillou S."/>
            <person name="Cros-Aarteil S."/>
            <person name="Calhoun S."/>
            <person name="Haridas S."/>
            <person name="Kuo A."/>
            <person name="Mondo S."/>
            <person name="Pangilinan J."/>
            <person name="Riley R."/>
            <person name="Labutti K."/>
            <person name="Andreopoulos B."/>
            <person name="Lipzen A."/>
            <person name="Chen C."/>
            <person name="Yanf M."/>
            <person name="Daum C."/>
            <person name="Ng V."/>
            <person name="Clum A."/>
            <person name="Ohm R."/>
            <person name="Martin F."/>
            <person name="Silar P."/>
            <person name="Natvig D."/>
            <person name="Lalanne C."/>
            <person name="Gautier V."/>
            <person name="Ament-Velasquez S.L."/>
            <person name="Kruys A."/>
            <person name="Hutchinson M.I."/>
            <person name="Powell A.J."/>
            <person name="Barry K."/>
            <person name="Miller A.N."/>
            <person name="Grigoriev I.V."/>
            <person name="Debuchy R."/>
            <person name="Gladieux P."/>
            <person name="Thoren M.H."/>
            <person name="Johannesson H."/>
        </authorList>
    </citation>
    <scope>NUCLEOTIDE SEQUENCE</scope>
    <source>
        <strain evidence="2">CBS 103.79</strain>
    </source>
</reference>
<evidence type="ECO:0000256" key="1">
    <source>
        <dbReference type="SAM" id="MobiDB-lite"/>
    </source>
</evidence>
<dbReference type="Proteomes" id="UP001303889">
    <property type="component" value="Unassembled WGS sequence"/>
</dbReference>